<keyword evidence="1" id="KW-0732">Signal</keyword>
<evidence type="ECO:0000313" key="3">
    <source>
        <dbReference type="Proteomes" id="UP001203297"/>
    </source>
</evidence>
<protein>
    <recommendedName>
        <fullName evidence="4">Secreted protein</fullName>
    </recommendedName>
</protein>
<evidence type="ECO:0000256" key="1">
    <source>
        <dbReference type="SAM" id="SignalP"/>
    </source>
</evidence>
<proteinExistence type="predicted"/>
<reference evidence="2" key="1">
    <citation type="journal article" date="2022" name="New Phytol.">
        <title>Evolutionary transition to the ectomycorrhizal habit in the genomes of a hyperdiverse lineage of mushroom-forming fungi.</title>
        <authorList>
            <person name="Looney B."/>
            <person name="Miyauchi S."/>
            <person name="Morin E."/>
            <person name="Drula E."/>
            <person name="Courty P.E."/>
            <person name="Kohler A."/>
            <person name="Kuo A."/>
            <person name="LaButti K."/>
            <person name="Pangilinan J."/>
            <person name="Lipzen A."/>
            <person name="Riley R."/>
            <person name="Andreopoulos W."/>
            <person name="He G."/>
            <person name="Johnson J."/>
            <person name="Nolan M."/>
            <person name="Tritt A."/>
            <person name="Barry K.W."/>
            <person name="Grigoriev I.V."/>
            <person name="Nagy L.G."/>
            <person name="Hibbett D."/>
            <person name="Henrissat B."/>
            <person name="Matheny P.B."/>
            <person name="Labbe J."/>
            <person name="Martin F.M."/>
        </authorList>
    </citation>
    <scope>NUCLEOTIDE SEQUENCE</scope>
    <source>
        <strain evidence="2">BPL690</strain>
    </source>
</reference>
<accession>A0AAD4LXX4</accession>
<dbReference type="AlphaFoldDB" id="A0AAD4LXX4"/>
<keyword evidence="3" id="KW-1185">Reference proteome</keyword>
<name>A0AAD4LXX4_9AGAM</name>
<organism evidence="2 3">
    <name type="scientific">Multifurca ochricompacta</name>
    <dbReference type="NCBI Taxonomy" id="376703"/>
    <lineage>
        <taxon>Eukaryota</taxon>
        <taxon>Fungi</taxon>
        <taxon>Dikarya</taxon>
        <taxon>Basidiomycota</taxon>
        <taxon>Agaricomycotina</taxon>
        <taxon>Agaricomycetes</taxon>
        <taxon>Russulales</taxon>
        <taxon>Russulaceae</taxon>
        <taxon>Multifurca</taxon>
    </lineage>
</organism>
<feature type="chain" id="PRO_5041913788" description="Secreted protein" evidence="1">
    <location>
        <begin position="20"/>
        <end position="74"/>
    </location>
</feature>
<dbReference type="Proteomes" id="UP001203297">
    <property type="component" value="Unassembled WGS sequence"/>
</dbReference>
<sequence>MQNSFFFSVILLRTLILMGTVIGPSSSPLIPSPNSDTHSPPSPSPFLSWRTNHHLRSQSASQIEAVLAATTWRC</sequence>
<feature type="signal peptide" evidence="1">
    <location>
        <begin position="1"/>
        <end position="19"/>
    </location>
</feature>
<dbReference type="EMBL" id="WTXG01000113">
    <property type="protein sequence ID" value="KAI0292692.1"/>
    <property type="molecule type" value="Genomic_DNA"/>
</dbReference>
<evidence type="ECO:0000313" key="2">
    <source>
        <dbReference type="EMBL" id="KAI0292692.1"/>
    </source>
</evidence>
<comment type="caution">
    <text evidence="2">The sequence shown here is derived from an EMBL/GenBank/DDBJ whole genome shotgun (WGS) entry which is preliminary data.</text>
</comment>
<gene>
    <name evidence="2" type="ORF">B0F90DRAFT_223950</name>
</gene>
<evidence type="ECO:0008006" key="4">
    <source>
        <dbReference type="Google" id="ProtNLM"/>
    </source>
</evidence>